<evidence type="ECO:0000259" key="3">
    <source>
        <dbReference type="Pfam" id="PF01073"/>
    </source>
</evidence>
<dbReference type="SUPFAM" id="SSF51735">
    <property type="entry name" value="NAD(P)-binding Rossmann-fold domains"/>
    <property type="match status" value="1"/>
</dbReference>
<proteinExistence type="inferred from homology"/>
<dbReference type="OrthoDB" id="2735536at2759"/>
<evidence type="ECO:0000313" key="4">
    <source>
        <dbReference type="EMBL" id="KAF0324548.1"/>
    </source>
</evidence>
<gene>
    <name evidence="4" type="ORF">GQ607_008252</name>
</gene>
<reference evidence="4 5" key="1">
    <citation type="submission" date="2019-12" db="EMBL/GenBank/DDBJ databases">
        <title>A genome sequence resource for the geographically widespread anthracnose pathogen Colletotrichum asianum.</title>
        <authorList>
            <person name="Meng Y."/>
        </authorList>
    </citation>
    <scope>NUCLEOTIDE SEQUENCE [LARGE SCALE GENOMIC DNA]</scope>
    <source>
        <strain evidence="4 5">ICMP 18580</strain>
    </source>
</reference>
<dbReference type="PANTHER" id="PTHR10366">
    <property type="entry name" value="NAD DEPENDENT EPIMERASE/DEHYDRATASE"/>
    <property type="match status" value="1"/>
</dbReference>
<comment type="similarity">
    <text evidence="2">Belongs to the NAD(P)-dependent epimerase/dehydratase family. Dihydroflavonol-4-reductase subfamily.</text>
</comment>
<protein>
    <submittedName>
        <fullName evidence="4">Aldehyde reductase ii</fullName>
    </submittedName>
</protein>
<dbReference type="InterPro" id="IPR002225">
    <property type="entry name" value="3Beta_OHSteriod_DH/Estase"/>
</dbReference>
<dbReference type="Gene3D" id="3.40.50.720">
    <property type="entry name" value="NAD(P)-binding Rossmann-like Domain"/>
    <property type="match status" value="1"/>
</dbReference>
<keyword evidence="1" id="KW-0560">Oxidoreductase</keyword>
<dbReference type="InterPro" id="IPR050425">
    <property type="entry name" value="NAD(P)_dehydrat-like"/>
</dbReference>
<organism evidence="4 5">
    <name type="scientific">Colletotrichum asianum</name>
    <dbReference type="NCBI Taxonomy" id="702518"/>
    <lineage>
        <taxon>Eukaryota</taxon>
        <taxon>Fungi</taxon>
        <taxon>Dikarya</taxon>
        <taxon>Ascomycota</taxon>
        <taxon>Pezizomycotina</taxon>
        <taxon>Sordariomycetes</taxon>
        <taxon>Hypocreomycetidae</taxon>
        <taxon>Glomerellales</taxon>
        <taxon>Glomerellaceae</taxon>
        <taxon>Colletotrichum</taxon>
        <taxon>Colletotrichum gloeosporioides species complex</taxon>
    </lineage>
</organism>
<dbReference type="GO" id="GO:0006694">
    <property type="term" value="P:steroid biosynthetic process"/>
    <property type="evidence" value="ECO:0007669"/>
    <property type="project" value="InterPro"/>
</dbReference>
<dbReference type="PANTHER" id="PTHR10366:SF562">
    <property type="entry name" value="ALDEHYDE REDUCTASE II (AFU_ORTHOLOGUE AFUA_1G11360)"/>
    <property type="match status" value="1"/>
</dbReference>
<comment type="caution">
    <text evidence="4">The sequence shown here is derived from an EMBL/GenBank/DDBJ whole genome shotgun (WGS) entry which is preliminary data.</text>
</comment>
<dbReference type="Proteomes" id="UP000434172">
    <property type="component" value="Unassembled WGS sequence"/>
</dbReference>
<evidence type="ECO:0000313" key="5">
    <source>
        <dbReference type="Proteomes" id="UP000434172"/>
    </source>
</evidence>
<evidence type="ECO:0000256" key="1">
    <source>
        <dbReference type="ARBA" id="ARBA00023002"/>
    </source>
</evidence>
<accession>A0A8H3ZM87</accession>
<dbReference type="GO" id="GO:0016616">
    <property type="term" value="F:oxidoreductase activity, acting on the CH-OH group of donors, NAD or NADP as acceptor"/>
    <property type="evidence" value="ECO:0007669"/>
    <property type="project" value="InterPro"/>
</dbReference>
<dbReference type="AlphaFoldDB" id="A0A8H3ZM87"/>
<name>A0A8H3ZM87_9PEZI</name>
<evidence type="ECO:0000256" key="2">
    <source>
        <dbReference type="ARBA" id="ARBA00023445"/>
    </source>
</evidence>
<dbReference type="Pfam" id="PF01073">
    <property type="entry name" value="3Beta_HSD"/>
    <property type="match status" value="1"/>
</dbReference>
<sequence>MSLPETVIPQGSWVLITGVTGHIAAHTAKQILQRGFKVRGSVRDLEAAQSLTQDVFKSFADRGDLELVHVPDLGANNAFNEAIKGVSAIVHIASILSFSDHPDEVIPPVVESVTSILDAAAREPSVKSFVYTSSIAAAVDITPGANAQYAGPGAWNEKAVEIAWAPPPHPENHWHMVYQASKVEAEKAVWDFVKKHSPHYNVSVVSPATVLGEALHKKHLLSPYPWLKNLYYGNAEIGALFQAIIHVDVQDVAILHVAAALDPDCNGARLQAWGEHCNMNDILAILRKAYPGRNTMGNFSNQTKLKVTADSEQPLALLKKWGSQEGWTSLEKSAIKEMQGVLKWFPER</sequence>
<dbReference type="InterPro" id="IPR036291">
    <property type="entry name" value="NAD(P)-bd_dom_sf"/>
</dbReference>
<dbReference type="EMBL" id="WOWK01000043">
    <property type="protein sequence ID" value="KAF0324548.1"/>
    <property type="molecule type" value="Genomic_DNA"/>
</dbReference>
<feature type="domain" description="3-beta hydroxysteroid dehydrogenase/isomerase" evidence="3">
    <location>
        <begin position="15"/>
        <end position="260"/>
    </location>
</feature>
<keyword evidence="5" id="KW-1185">Reference proteome</keyword>